<gene>
    <name evidence="8" type="ORF">FSP39_018333</name>
</gene>
<evidence type="ECO:0000256" key="4">
    <source>
        <dbReference type="ARBA" id="ARBA00022989"/>
    </source>
</evidence>
<keyword evidence="9" id="KW-1185">Reference proteome</keyword>
<keyword evidence="4 6" id="KW-1133">Transmembrane helix</keyword>
<evidence type="ECO:0000313" key="9">
    <source>
        <dbReference type="Proteomes" id="UP001186944"/>
    </source>
</evidence>
<organism evidence="8 9">
    <name type="scientific">Pinctada imbricata</name>
    <name type="common">Atlantic pearl-oyster</name>
    <name type="synonym">Pinctada martensii</name>
    <dbReference type="NCBI Taxonomy" id="66713"/>
    <lineage>
        <taxon>Eukaryota</taxon>
        <taxon>Metazoa</taxon>
        <taxon>Spiralia</taxon>
        <taxon>Lophotrochozoa</taxon>
        <taxon>Mollusca</taxon>
        <taxon>Bivalvia</taxon>
        <taxon>Autobranchia</taxon>
        <taxon>Pteriomorphia</taxon>
        <taxon>Pterioida</taxon>
        <taxon>Pterioidea</taxon>
        <taxon>Pteriidae</taxon>
        <taxon>Pinctada</taxon>
    </lineage>
</organism>
<comment type="caution">
    <text evidence="8">The sequence shown here is derived from an EMBL/GenBank/DDBJ whole genome shotgun (WGS) entry which is preliminary data.</text>
</comment>
<evidence type="ECO:0000256" key="3">
    <source>
        <dbReference type="ARBA" id="ARBA00022692"/>
    </source>
</evidence>
<reference evidence="8" key="1">
    <citation type="submission" date="2019-08" db="EMBL/GenBank/DDBJ databases">
        <title>The improved chromosome-level genome for the pearl oyster Pinctada fucata martensii using PacBio sequencing and Hi-C.</title>
        <authorList>
            <person name="Zheng Z."/>
        </authorList>
    </citation>
    <scope>NUCLEOTIDE SEQUENCE</scope>
    <source>
        <strain evidence="8">ZZ-2019</strain>
        <tissue evidence="8">Adductor muscle</tissue>
    </source>
</reference>
<dbReference type="Pfam" id="PF04893">
    <property type="entry name" value="Yip1"/>
    <property type="match status" value="1"/>
</dbReference>
<evidence type="ECO:0000256" key="5">
    <source>
        <dbReference type="ARBA" id="ARBA00023136"/>
    </source>
</evidence>
<protein>
    <recommendedName>
        <fullName evidence="7">Yip1 domain-containing protein</fullName>
    </recommendedName>
</protein>
<dbReference type="GO" id="GO:0031267">
    <property type="term" value="F:small GTPase binding"/>
    <property type="evidence" value="ECO:0007669"/>
    <property type="project" value="InterPro"/>
</dbReference>
<keyword evidence="5 6" id="KW-0472">Membrane</keyword>
<dbReference type="GO" id="GO:0005794">
    <property type="term" value="C:Golgi apparatus"/>
    <property type="evidence" value="ECO:0007669"/>
    <property type="project" value="InterPro"/>
</dbReference>
<evidence type="ECO:0000259" key="7">
    <source>
        <dbReference type="Pfam" id="PF04893"/>
    </source>
</evidence>
<evidence type="ECO:0000313" key="8">
    <source>
        <dbReference type="EMBL" id="KAK3091256.1"/>
    </source>
</evidence>
<dbReference type="Proteomes" id="UP001186944">
    <property type="component" value="Unassembled WGS sequence"/>
</dbReference>
<evidence type="ECO:0000256" key="2">
    <source>
        <dbReference type="ARBA" id="ARBA00010596"/>
    </source>
</evidence>
<feature type="transmembrane region" description="Helical" evidence="6">
    <location>
        <begin position="146"/>
        <end position="169"/>
    </location>
</feature>
<comment type="subcellular location">
    <subcellularLocation>
        <location evidence="1">Membrane</location>
        <topology evidence="1">Multi-pass membrane protein</topology>
    </subcellularLocation>
</comment>
<dbReference type="AlphaFoldDB" id="A0AA89BRD4"/>
<feature type="transmembrane region" description="Helical" evidence="6">
    <location>
        <begin position="105"/>
        <end position="126"/>
    </location>
</feature>
<evidence type="ECO:0000256" key="1">
    <source>
        <dbReference type="ARBA" id="ARBA00004141"/>
    </source>
</evidence>
<proteinExistence type="inferred from homology"/>
<dbReference type="InterPro" id="IPR006977">
    <property type="entry name" value="Yip1_dom"/>
</dbReference>
<dbReference type="PANTHER" id="PTHR12822:SF2">
    <property type="entry name" value="PROTEIN YIPF"/>
    <property type="match status" value="1"/>
</dbReference>
<feature type="transmembrane region" description="Helical" evidence="6">
    <location>
        <begin position="207"/>
        <end position="230"/>
    </location>
</feature>
<comment type="similarity">
    <text evidence="2">Belongs to the YIP1 family.</text>
</comment>
<feature type="domain" description="Yip1" evidence="7">
    <location>
        <begin position="97"/>
        <end position="252"/>
    </location>
</feature>
<dbReference type="PANTHER" id="PTHR12822">
    <property type="entry name" value="PROTEIN YIPF"/>
    <property type="match status" value="1"/>
</dbReference>
<dbReference type="GO" id="GO:0016020">
    <property type="term" value="C:membrane"/>
    <property type="evidence" value="ECO:0007669"/>
    <property type="project" value="UniProtKB-SubCell"/>
</dbReference>
<dbReference type="EMBL" id="VSWD01000010">
    <property type="protein sequence ID" value="KAK3091256.1"/>
    <property type="molecule type" value="Genomic_DNA"/>
</dbReference>
<name>A0AA89BRD4_PINIB</name>
<dbReference type="InterPro" id="IPR039765">
    <property type="entry name" value="Yip5/YIPF1/YIPF2"/>
</dbReference>
<evidence type="ECO:0000256" key="6">
    <source>
        <dbReference type="SAM" id="Phobius"/>
    </source>
</evidence>
<feature type="transmembrane region" description="Helical" evidence="6">
    <location>
        <begin position="181"/>
        <end position="201"/>
    </location>
</feature>
<sequence length="640" mass="72359">MHFAAVFVDIPHESSYNKNEKARVQTHTFTDFPHTAESDEEDVYDKQELLKEDKDKPSPSFWTFEYYQQFFDIETHQVLGRILGSFVPRPKSNYITDKIRPNPDLYGPFWVCTTLVFTTAIAGNLANYLGSGGKEYHWKYDFHKVTLAATAIFSYWWVIPTLLFGFLWWRGSKAGYTYLEILCVYGYSLAIYIPISILWVIQFSWFQWILVILGALLSGGVLMITFWPAVKDEDKKIAWAVIVAIFLFHLYFFNVPVVQSSVTTVSPVAPTLTTSAPSSKLKALRQDEGEIVYNSTTVDWATAGQSCDILGQSGSRDLQTIQLRSVPSGTVGWIGALKQYTNSVYTTLLQSYVHSVQSPNSVANCVSACNGYSRFGLADNQCYCFNTFPTGTTAGCSQRVCPETQDFCGASSSSTTYTDLVLYEVASTITAATTGGDCMASLLTRHVWTNDDDDNVISYSVNYTAFSCSQNMSYYGCKYGMETCNHVNPSGYSVWSFASGNYSNGSWPMAVNLCKTYGLTIADTYDLRSSSGTYYTSTAGWYVWIGIFRRETQLWNNSIDYDWSTTINDYDWSTTTNDYDWSTTINDYDWSTTINDYDWSTTTTDYDWSTTTNDYGWSTTINDLDWSTTTNDLWLVDNNQ</sequence>
<dbReference type="GO" id="GO:0016192">
    <property type="term" value="P:vesicle-mediated transport"/>
    <property type="evidence" value="ECO:0007669"/>
    <property type="project" value="InterPro"/>
</dbReference>
<accession>A0AA89BRD4</accession>
<feature type="transmembrane region" description="Helical" evidence="6">
    <location>
        <begin position="237"/>
        <end position="253"/>
    </location>
</feature>
<keyword evidence="3 6" id="KW-0812">Transmembrane</keyword>